<feature type="transmembrane region" description="Helical" evidence="6">
    <location>
        <begin position="175"/>
        <end position="193"/>
    </location>
</feature>
<keyword evidence="5 6" id="KW-0472">Membrane</keyword>
<dbReference type="PANTHER" id="PTHR30086:SF20">
    <property type="entry name" value="ARGININE EXPORTER PROTEIN ARGO-RELATED"/>
    <property type="match status" value="1"/>
</dbReference>
<dbReference type="Pfam" id="PF01810">
    <property type="entry name" value="LysE"/>
    <property type="match status" value="1"/>
</dbReference>
<dbReference type="EMBL" id="PHHF01000003">
    <property type="protein sequence ID" value="PTD27840.1"/>
    <property type="molecule type" value="Genomic_DNA"/>
</dbReference>
<evidence type="ECO:0000256" key="4">
    <source>
        <dbReference type="ARBA" id="ARBA00022989"/>
    </source>
</evidence>
<comment type="subcellular location">
    <subcellularLocation>
        <location evidence="1">Cell membrane</location>
        <topology evidence="1">Multi-pass membrane protein</topology>
    </subcellularLocation>
</comment>
<dbReference type="GO" id="GO:0005886">
    <property type="term" value="C:plasma membrane"/>
    <property type="evidence" value="ECO:0007669"/>
    <property type="project" value="UniProtKB-SubCell"/>
</dbReference>
<organism evidence="7 8">
    <name type="scientific">Edaphosphingomonas fennica</name>
    <dbReference type="NCBI Taxonomy" id="114404"/>
    <lineage>
        <taxon>Bacteria</taxon>
        <taxon>Pseudomonadati</taxon>
        <taxon>Pseudomonadota</taxon>
        <taxon>Alphaproteobacteria</taxon>
        <taxon>Sphingomonadales</taxon>
        <taxon>Rhizorhabdaceae</taxon>
        <taxon>Edaphosphingomonas</taxon>
    </lineage>
</organism>
<dbReference type="AlphaFoldDB" id="A0A2T4I8B7"/>
<dbReference type="RefSeq" id="WP_107393650.1">
    <property type="nucleotide sequence ID" value="NZ_PHHF01000003.1"/>
</dbReference>
<dbReference type="GO" id="GO:0015171">
    <property type="term" value="F:amino acid transmembrane transporter activity"/>
    <property type="evidence" value="ECO:0007669"/>
    <property type="project" value="TreeGrafter"/>
</dbReference>
<dbReference type="InterPro" id="IPR001123">
    <property type="entry name" value="LeuE-type"/>
</dbReference>
<sequence length="202" mass="21588">MLLALSLFCLVASITPGPNNMMLLSSGATFGFRRTIPHMIGITGGCVVMALIVGWGLGGVARELPRFHAALHISASVYLLWLAWRIATSAGLQEAATNAKPIGVLAAAAFQWVNPKAWAMIMGAIVSFSRPESAANDALILSFVLVLVGMPSIMLWAAGGSFLRRFLDRPKILGAFNWTMASLLVLSLLPGWWELLAPGRSI</sequence>
<evidence type="ECO:0000313" key="8">
    <source>
        <dbReference type="Proteomes" id="UP000241206"/>
    </source>
</evidence>
<feature type="transmembrane region" description="Helical" evidence="6">
    <location>
        <begin position="138"/>
        <end position="163"/>
    </location>
</feature>
<dbReference type="Proteomes" id="UP000241206">
    <property type="component" value="Unassembled WGS sequence"/>
</dbReference>
<keyword evidence="4 6" id="KW-1133">Transmembrane helix</keyword>
<dbReference type="GO" id="GO:0033228">
    <property type="term" value="P:cysteine export across plasma membrane"/>
    <property type="evidence" value="ECO:0007669"/>
    <property type="project" value="TreeGrafter"/>
</dbReference>
<evidence type="ECO:0000256" key="5">
    <source>
        <dbReference type="ARBA" id="ARBA00023136"/>
    </source>
</evidence>
<keyword evidence="3 6" id="KW-0812">Transmembrane</keyword>
<evidence type="ECO:0000256" key="6">
    <source>
        <dbReference type="SAM" id="Phobius"/>
    </source>
</evidence>
<dbReference type="PANTHER" id="PTHR30086">
    <property type="entry name" value="ARGININE EXPORTER PROTEIN ARGO"/>
    <property type="match status" value="1"/>
</dbReference>
<proteinExistence type="predicted"/>
<reference evidence="7 8" key="1">
    <citation type="submission" date="2017-11" db="EMBL/GenBank/DDBJ databases">
        <title>Sphingomonas oleivorans sp. nov., isolated from oil-contaminated soil.</title>
        <authorList>
            <person name="Wang L."/>
            <person name="Chen L."/>
        </authorList>
    </citation>
    <scope>NUCLEOTIDE SEQUENCE [LARGE SCALE GENOMIC DNA]</scope>
    <source>
        <strain evidence="7 8">K101</strain>
    </source>
</reference>
<keyword evidence="8" id="KW-1185">Reference proteome</keyword>
<feature type="transmembrane region" description="Helical" evidence="6">
    <location>
        <begin position="37"/>
        <end position="57"/>
    </location>
</feature>
<comment type="caution">
    <text evidence="7">The sequence shown here is derived from an EMBL/GenBank/DDBJ whole genome shotgun (WGS) entry which is preliminary data.</text>
</comment>
<protein>
    <submittedName>
        <fullName evidence="7">Lysine transporter LysE</fullName>
    </submittedName>
</protein>
<gene>
    <name evidence="7" type="ORF">CV103_00920</name>
</gene>
<accession>A0A2T4I8B7</accession>
<evidence type="ECO:0000313" key="7">
    <source>
        <dbReference type="EMBL" id="PTD27840.1"/>
    </source>
</evidence>
<evidence type="ECO:0000256" key="3">
    <source>
        <dbReference type="ARBA" id="ARBA00022692"/>
    </source>
</evidence>
<keyword evidence="2" id="KW-1003">Cell membrane</keyword>
<feature type="transmembrane region" description="Helical" evidence="6">
    <location>
        <begin position="69"/>
        <end position="87"/>
    </location>
</feature>
<evidence type="ECO:0000256" key="1">
    <source>
        <dbReference type="ARBA" id="ARBA00004651"/>
    </source>
</evidence>
<name>A0A2T4I8B7_9SPHN</name>
<evidence type="ECO:0000256" key="2">
    <source>
        <dbReference type="ARBA" id="ARBA00022475"/>
    </source>
</evidence>